<dbReference type="Gene3D" id="1.10.1040.10">
    <property type="entry name" value="N-(1-d-carboxylethyl)-l-norvaline Dehydrogenase, domain 2"/>
    <property type="match status" value="1"/>
</dbReference>
<evidence type="ECO:0000256" key="1">
    <source>
        <dbReference type="ARBA" id="ARBA00023002"/>
    </source>
</evidence>
<dbReference type="SUPFAM" id="SSF48179">
    <property type="entry name" value="6-phosphogluconate dehydrogenase C-terminal domain-like"/>
    <property type="match status" value="1"/>
</dbReference>
<dbReference type="PANTHER" id="PTHR48075:SF5">
    <property type="entry name" value="3-HYDROXYBUTYRYL-COA DEHYDROGENASE"/>
    <property type="match status" value="1"/>
</dbReference>
<evidence type="ECO:0000259" key="2">
    <source>
        <dbReference type="Pfam" id="PF00725"/>
    </source>
</evidence>
<dbReference type="InterPro" id="IPR022694">
    <property type="entry name" value="3-OHacyl-CoA_DH"/>
</dbReference>
<dbReference type="InterPro" id="IPR006176">
    <property type="entry name" value="3-OHacyl-CoA_DH_NAD-bd"/>
</dbReference>
<proteinExistence type="predicted"/>
<dbReference type="InterPro" id="IPR013328">
    <property type="entry name" value="6PGD_dom2"/>
</dbReference>
<dbReference type="SUPFAM" id="SSF51735">
    <property type="entry name" value="NAD(P)-binding Rossmann-fold domains"/>
    <property type="match status" value="1"/>
</dbReference>
<evidence type="ECO:0000259" key="3">
    <source>
        <dbReference type="Pfam" id="PF02737"/>
    </source>
</evidence>
<name>A0A381VQ44_9ZZZZ</name>
<dbReference type="AlphaFoldDB" id="A0A381VQ44"/>
<reference evidence="4" key="1">
    <citation type="submission" date="2018-05" db="EMBL/GenBank/DDBJ databases">
        <authorList>
            <person name="Lanie J.A."/>
            <person name="Ng W.-L."/>
            <person name="Kazmierczak K.M."/>
            <person name="Andrzejewski T.M."/>
            <person name="Davidsen T.M."/>
            <person name="Wayne K.J."/>
            <person name="Tettelin H."/>
            <person name="Glass J.I."/>
            <person name="Rusch D."/>
            <person name="Podicherti R."/>
            <person name="Tsui H.-C.T."/>
            <person name="Winkler M.E."/>
        </authorList>
    </citation>
    <scope>NUCLEOTIDE SEQUENCE</scope>
</reference>
<accession>A0A381VQ44</accession>
<evidence type="ECO:0008006" key="5">
    <source>
        <dbReference type="Google" id="ProtNLM"/>
    </source>
</evidence>
<dbReference type="EMBL" id="UINC01009462">
    <property type="protein sequence ID" value="SVA42430.1"/>
    <property type="molecule type" value="Genomic_DNA"/>
</dbReference>
<dbReference type="PANTHER" id="PTHR48075">
    <property type="entry name" value="3-HYDROXYACYL-COA DEHYDROGENASE FAMILY PROTEIN"/>
    <property type="match status" value="1"/>
</dbReference>
<feature type="domain" description="3-hydroxyacyl-CoA dehydrogenase C-terminal" evidence="2">
    <location>
        <begin position="194"/>
        <end position="240"/>
    </location>
</feature>
<evidence type="ECO:0000313" key="4">
    <source>
        <dbReference type="EMBL" id="SVA42430.1"/>
    </source>
</evidence>
<dbReference type="GO" id="GO:0006631">
    <property type="term" value="P:fatty acid metabolic process"/>
    <property type="evidence" value="ECO:0007669"/>
    <property type="project" value="InterPro"/>
</dbReference>
<feature type="domain" description="3-hydroxyacyl-CoA dehydrogenase NAD binding" evidence="3">
    <location>
        <begin position="8"/>
        <end position="189"/>
    </location>
</feature>
<dbReference type="PIRSF" id="PIRSF000105">
    <property type="entry name" value="HCDH"/>
    <property type="match status" value="1"/>
</dbReference>
<dbReference type="Pfam" id="PF00725">
    <property type="entry name" value="3HCDH"/>
    <property type="match status" value="1"/>
</dbReference>
<dbReference type="GO" id="GO:0016616">
    <property type="term" value="F:oxidoreductase activity, acting on the CH-OH group of donors, NAD or NADP as acceptor"/>
    <property type="evidence" value="ECO:0007669"/>
    <property type="project" value="InterPro"/>
</dbReference>
<keyword evidence="1" id="KW-0560">Oxidoreductase</keyword>
<dbReference type="Gene3D" id="3.40.50.720">
    <property type="entry name" value="NAD(P)-binding Rossmann-like Domain"/>
    <property type="match status" value="1"/>
</dbReference>
<organism evidence="4">
    <name type="scientific">marine metagenome</name>
    <dbReference type="NCBI Taxonomy" id="408172"/>
    <lineage>
        <taxon>unclassified sequences</taxon>
        <taxon>metagenomes</taxon>
        <taxon>ecological metagenomes</taxon>
    </lineage>
</organism>
<dbReference type="GO" id="GO:0070403">
    <property type="term" value="F:NAD+ binding"/>
    <property type="evidence" value="ECO:0007669"/>
    <property type="project" value="InterPro"/>
</dbReference>
<gene>
    <name evidence="4" type="ORF">METZ01_LOCUS95284</name>
</gene>
<sequence>MTEQPQRVGVAGAGVMGSGIAQVLAVAGHEVVCTDLAESSLDAARQAVDTGRFGVRSAVERGKLTTDQADRALQRLTFTTDTDALGDRYLVIEAIPELLDLKIRFWRELDTIADRETIFASNSSGFPVVAMAAATERPDRFIGWHWASPAPVMRLAEIVRTRGTSDKTVEAVVAMAEGAGKSPVVVEDTDTRWGYVTNRVYFAMIREAMAVVDEGIAERDQVDQLMVDCFRWPAGPFGMTRGATSGWS</sequence>
<dbReference type="InterPro" id="IPR036291">
    <property type="entry name" value="NAD(P)-bd_dom_sf"/>
</dbReference>
<dbReference type="Pfam" id="PF02737">
    <property type="entry name" value="3HCDH_N"/>
    <property type="match status" value="1"/>
</dbReference>
<dbReference type="InterPro" id="IPR008927">
    <property type="entry name" value="6-PGluconate_DH-like_C_sf"/>
</dbReference>
<dbReference type="FunFam" id="3.40.50.720:FF:000009">
    <property type="entry name" value="Fatty oxidation complex, alpha subunit"/>
    <property type="match status" value="1"/>
</dbReference>
<protein>
    <recommendedName>
        <fullName evidence="5">3-hydroxyacyl-CoA dehydrogenase NAD binding domain-containing protein</fullName>
    </recommendedName>
</protein>
<dbReference type="InterPro" id="IPR006108">
    <property type="entry name" value="3HC_DH_C"/>
</dbReference>